<evidence type="ECO:0000256" key="1">
    <source>
        <dbReference type="SAM" id="Phobius"/>
    </source>
</evidence>
<dbReference type="AlphaFoldDB" id="A0AAV2FD81"/>
<reference evidence="2 3" key="1">
    <citation type="submission" date="2024-04" db="EMBL/GenBank/DDBJ databases">
        <authorList>
            <person name="Fracassetti M."/>
        </authorList>
    </citation>
    <scope>NUCLEOTIDE SEQUENCE [LARGE SCALE GENOMIC DNA]</scope>
</reference>
<keyword evidence="1" id="KW-1133">Transmembrane helix</keyword>
<feature type="transmembrane region" description="Helical" evidence="1">
    <location>
        <begin position="45"/>
        <end position="66"/>
    </location>
</feature>
<proteinExistence type="predicted"/>
<gene>
    <name evidence="2" type="ORF">LTRI10_LOCUS36621</name>
</gene>
<protein>
    <submittedName>
        <fullName evidence="2">Uncharacterized protein</fullName>
    </submittedName>
</protein>
<dbReference type="Proteomes" id="UP001497516">
    <property type="component" value="Chromosome 6"/>
</dbReference>
<accession>A0AAV2FD81</accession>
<evidence type="ECO:0000313" key="2">
    <source>
        <dbReference type="EMBL" id="CAL1396241.1"/>
    </source>
</evidence>
<keyword evidence="3" id="KW-1185">Reference proteome</keyword>
<organism evidence="2 3">
    <name type="scientific">Linum trigynum</name>
    <dbReference type="NCBI Taxonomy" id="586398"/>
    <lineage>
        <taxon>Eukaryota</taxon>
        <taxon>Viridiplantae</taxon>
        <taxon>Streptophyta</taxon>
        <taxon>Embryophyta</taxon>
        <taxon>Tracheophyta</taxon>
        <taxon>Spermatophyta</taxon>
        <taxon>Magnoliopsida</taxon>
        <taxon>eudicotyledons</taxon>
        <taxon>Gunneridae</taxon>
        <taxon>Pentapetalae</taxon>
        <taxon>rosids</taxon>
        <taxon>fabids</taxon>
        <taxon>Malpighiales</taxon>
        <taxon>Linaceae</taxon>
        <taxon>Linum</taxon>
    </lineage>
</organism>
<keyword evidence="1" id="KW-0472">Membrane</keyword>
<feature type="transmembrane region" description="Helical" evidence="1">
    <location>
        <begin position="113"/>
        <end position="135"/>
    </location>
</feature>
<feature type="transmembrane region" description="Helical" evidence="1">
    <location>
        <begin position="7"/>
        <end position="33"/>
    </location>
</feature>
<name>A0AAV2FD81_9ROSI</name>
<sequence length="250" mass="28679">MMKTSRMTWLFVLQSVLCVIGLDGFVLLMNILFEYIEKLDEFPRDLISGCITAGILVSLTCLYLMTSARLVIKEKKQKDLIHLLDDDSVLKSRVLELKEEDPSVDRMETSEKIWMAIQVFMMLCYVVDKGLSVWLKISIGLAEGFPSYLNLRCMTAWILAYVVRPYRETSRLVEQKQAELDRCLLPDPIIRNRVLELEKKKKKGSSFAASFDPEIAANFFMAILFSSFIICFLHFSDYIRSVLGIVEGSS</sequence>
<feature type="transmembrane region" description="Helical" evidence="1">
    <location>
        <begin position="215"/>
        <end position="235"/>
    </location>
</feature>
<keyword evidence="1" id="KW-0812">Transmembrane</keyword>
<dbReference type="EMBL" id="OZ034819">
    <property type="protein sequence ID" value="CAL1396241.1"/>
    <property type="molecule type" value="Genomic_DNA"/>
</dbReference>
<evidence type="ECO:0000313" key="3">
    <source>
        <dbReference type="Proteomes" id="UP001497516"/>
    </source>
</evidence>